<dbReference type="InterPro" id="IPR051211">
    <property type="entry name" value="PG_lysyltransferase"/>
</dbReference>
<evidence type="ECO:0000313" key="9">
    <source>
        <dbReference type="EMBL" id="SHF30580.1"/>
    </source>
</evidence>
<keyword evidence="3 7" id="KW-0812">Transmembrane</keyword>
<feature type="transmembrane region" description="Helical" evidence="7">
    <location>
        <begin position="547"/>
        <end position="567"/>
    </location>
</feature>
<dbReference type="Proteomes" id="UP000184501">
    <property type="component" value="Unassembled WGS sequence"/>
</dbReference>
<feature type="region of interest" description="Disordered" evidence="6">
    <location>
        <begin position="675"/>
        <end position="749"/>
    </location>
</feature>
<evidence type="ECO:0000256" key="1">
    <source>
        <dbReference type="ARBA" id="ARBA00004651"/>
    </source>
</evidence>
<dbReference type="PANTHER" id="PTHR34697">
    <property type="entry name" value="PHOSPHATIDYLGLYCEROL LYSYLTRANSFERASE"/>
    <property type="match status" value="1"/>
</dbReference>
<keyword evidence="2" id="KW-1003">Cell membrane</keyword>
<comment type="subcellular location">
    <subcellularLocation>
        <location evidence="1">Cell membrane</location>
        <topology evidence="1">Multi-pass membrane protein</topology>
    </subcellularLocation>
</comment>
<keyword evidence="10" id="KW-1185">Reference proteome</keyword>
<evidence type="ECO:0000256" key="4">
    <source>
        <dbReference type="ARBA" id="ARBA00022989"/>
    </source>
</evidence>
<evidence type="ECO:0000256" key="6">
    <source>
        <dbReference type="SAM" id="MobiDB-lite"/>
    </source>
</evidence>
<feature type="transmembrane region" description="Helical" evidence="7">
    <location>
        <begin position="21"/>
        <end position="41"/>
    </location>
</feature>
<dbReference type="STRING" id="2017.SAMN05444320_103156"/>
<gene>
    <name evidence="9" type="ORF">SAMN05444320_103156</name>
</gene>
<dbReference type="EMBL" id="FQVN01000003">
    <property type="protein sequence ID" value="SHF30580.1"/>
    <property type="molecule type" value="Genomic_DNA"/>
</dbReference>
<accession>A0A1M5AJV2</accession>
<evidence type="ECO:0000256" key="3">
    <source>
        <dbReference type="ARBA" id="ARBA00022692"/>
    </source>
</evidence>
<organism evidence="9 10">
    <name type="scientific">Streptoalloteichus hindustanus</name>
    <dbReference type="NCBI Taxonomy" id="2017"/>
    <lineage>
        <taxon>Bacteria</taxon>
        <taxon>Bacillati</taxon>
        <taxon>Actinomycetota</taxon>
        <taxon>Actinomycetes</taxon>
        <taxon>Pseudonocardiales</taxon>
        <taxon>Pseudonocardiaceae</taxon>
        <taxon>Streptoalloteichus</taxon>
    </lineage>
</organism>
<feature type="transmembrane region" description="Helical" evidence="7">
    <location>
        <begin position="609"/>
        <end position="626"/>
    </location>
</feature>
<evidence type="ECO:0000256" key="2">
    <source>
        <dbReference type="ARBA" id="ARBA00022475"/>
    </source>
</evidence>
<dbReference type="PANTHER" id="PTHR34697:SF2">
    <property type="entry name" value="PHOSPHATIDYLGLYCEROL LYSYLTRANSFERASE"/>
    <property type="match status" value="1"/>
</dbReference>
<sequence>MHATERARDTGGAGRTRWPRGVAVAPRLAAGGVGAAGVLSLALSPALGLWSAVTATALIPLGWVLRRRLRAGHLAATAAGAAVATALLVTGRPLLAAAVAALTAVLAACWRAFPAVPRPGDRPLPSSPSRRELRDCPDSLGYFTTRDDRTLLRAGDAGEAAVSARPVGSVLLASGDPLGDPTAWPAAVRELRAEALRQGRVPAVIGAGARAAAAYRRAGFLPLYFGCEAVLDLTSFSTEGRTLRIARQSWRRAQRAGYTAEVRRVGDLTPADRAELAEVSADWRGDAAERGFSMALSRLFDPRDPDCLVVLGRGADGRVHGFLHLVPWAADGMSLDVMRRLREAPAILNDFLVVEAALRLAATGLRRLSLNFAVQRRSLAGEARGPWGRLWRTVVLTASRWAQIQSLYRFNRKFGPSWAPRYVLLESRLDLVRVGLAMARVEGFLVRPRARHLRAGLRRAATFVAGAVTGAVARHLGPVRDRLAGSGRLAALRRLPVTTVTLVTTTVGGLLGVLPWTGPAARWATQYRGDDLVRDTWWRLFTSPFGAYHLLHVGWVVFTVVFVVAVLEATAGARSALLALLVGHFVPTLLAFAVSWSLGLADWLARADYGPSAAVAGACGALVVSLRRRGFAVVIGLVLVGDLVYSDGLTASEHWAAAGLGALLAWALARRARPEPAEEPTTVPEPSTPAVPATSSAPPVPPVPPVLSGVPEGTATAPRESEHVARVRARRVVTAGSRRAPVPSGNAPR</sequence>
<dbReference type="InterPro" id="IPR024320">
    <property type="entry name" value="LPG_synthase_C"/>
</dbReference>
<dbReference type="GO" id="GO:0016755">
    <property type="term" value="F:aminoacyltransferase activity"/>
    <property type="evidence" value="ECO:0007669"/>
    <property type="project" value="TreeGrafter"/>
</dbReference>
<dbReference type="InterPro" id="IPR035952">
    <property type="entry name" value="Rhomboid-like_sf"/>
</dbReference>
<dbReference type="GO" id="GO:0055091">
    <property type="term" value="P:phospholipid homeostasis"/>
    <property type="evidence" value="ECO:0007669"/>
    <property type="project" value="TreeGrafter"/>
</dbReference>
<evidence type="ECO:0000256" key="5">
    <source>
        <dbReference type="ARBA" id="ARBA00023136"/>
    </source>
</evidence>
<evidence type="ECO:0000259" key="8">
    <source>
        <dbReference type="Pfam" id="PF09924"/>
    </source>
</evidence>
<feature type="compositionally biased region" description="Low complexity" evidence="6">
    <location>
        <begin position="679"/>
        <end position="697"/>
    </location>
</feature>
<dbReference type="AlphaFoldDB" id="A0A1M5AJV2"/>
<dbReference type="OrthoDB" id="9801152at2"/>
<feature type="transmembrane region" description="Helical" evidence="7">
    <location>
        <begin position="576"/>
        <end position="597"/>
    </location>
</feature>
<evidence type="ECO:0000256" key="7">
    <source>
        <dbReference type="SAM" id="Phobius"/>
    </source>
</evidence>
<name>A0A1M5AJV2_STRHI</name>
<dbReference type="Gene3D" id="1.20.1540.10">
    <property type="entry name" value="Rhomboid-like"/>
    <property type="match status" value="1"/>
</dbReference>
<feature type="transmembrane region" description="Helical" evidence="7">
    <location>
        <begin position="47"/>
        <end position="65"/>
    </location>
</feature>
<proteinExistence type="predicted"/>
<protein>
    <submittedName>
        <fullName evidence="9">Lysylphosphatidylglycerol synthetase, C-terminal domain, DUF2156 family</fullName>
    </submittedName>
</protein>
<feature type="domain" description="Phosphatidylglycerol lysyltransferase C-terminal" evidence="8">
    <location>
        <begin position="134"/>
        <end position="424"/>
    </location>
</feature>
<feature type="transmembrane region" description="Helical" evidence="7">
    <location>
        <begin position="95"/>
        <end position="113"/>
    </location>
</feature>
<reference evidence="9 10" key="1">
    <citation type="submission" date="2016-11" db="EMBL/GenBank/DDBJ databases">
        <authorList>
            <person name="Jaros S."/>
            <person name="Januszkiewicz K."/>
            <person name="Wedrychowicz H."/>
        </authorList>
    </citation>
    <scope>NUCLEOTIDE SEQUENCE [LARGE SCALE GENOMIC DNA]</scope>
    <source>
        <strain evidence="9 10">DSM 44523</strain>
    </source>
</reference>
<keyword evidence="4 7" id="KW-1133">Transmembrane helix</keyword>
<dbReference type="SUPFAM" id="SSF144091">
    <property type="entry name" value="Rhomboid-like"/>
    <property type="match status" value="1"/>
</dbReference>
<keyword evidence="5 7" id="KW-0472">Membrane</keyword>
<feature type="transmembrane region" description="Helical" evidence="7">
    <location>
        <begin position="72"/>
        <end position="89"/>
    </location>
</feature>
<dbReference type="RefSeq" id="WP_073481333.1">
    <property type="nucleotide sequence ID" value="NZ_FQVN01000003.1"/>
</dbReference>
<evidence type="ECO:0000313" key="10">
    <source>
        <dbReference type="Proteomes" id="UP000184501"/>
    </source>
</evidence>
<dbReference type="GO" id="GO:0005886">
    <property type="term" value="C:plasma membrane"/>
    <property type="evidence" value="ECO:0007669"/>
    <property type="project" value="UniProtKB-SubCell"/>
</dbReference>
<feature type="transmembrane region" description="Helical" evidence="7">
    <location>
        <begin position="495"/>
        <end position="516"/>
    </location>
</feature>
<dbReference type="Pfam" id="PF09924">
    <property type="entry name" value="LPG_synthase_C"/>
    <property type="match status" value="1"/>
</dbReference>